<dbReference type="AlphaFoldDB" id="A0AAU8LZM9"/>
<protein>
    <submittedName>
        <fullName evidence="1">Uncharacterized protein</fullName>
    </submittedName>
</protein>
<reference evidence="1" key="2">
    <citation type="submission" date="2024-06" db="EMBL/GenBank/DDBJ databases">
        <authorList>
            <person name="Plum-Jensen L.E."/>
            <person name="Schramm A."/>
            <person name="Marshall I.P.G."/>
        </authorList>
    </citation>
    <scope>NUCLEOTIDE SEQUENCE</scope>
    <source>
        <strain evidence="1">Rat1</strain>
    </source>
</reference>
<proteinExistence type="predicted"/>
<gene>
    <name evidence="1" type="ORF">Q3M24_06635</name>
</gene>
<reference evidence="1" key="1">
    <citation type="journal article" date="2024" name="Syst. Appl. Microbiol.">
        <title>First single-strain enrichments of Electrothrix cable bacteria, description of E. aestuarii sp. nov. and E. rattekaaiensis sp. nov., and proposal of a cable bacteria taxonomy following the rules of the SeqCode.</title>
        <authorList>
            <person name="Plum-Jensen L.E."/>
            <person name="Schramm A."/>
            <person name="Marshall I.P.G."/>
        </authorList>
    </citation>
    <scope>NUCLEOTIDE SEQUENCE</scope>
    <source>
        <strain evidence="1">Rat1</strain>
    </source>
</reference>
<organism evidence="1">
    <name type="scientific">Candidatus Electrothrix aestuarii</name>
    <dbReference type="NCBI Taxonomy" id="3062594"/>
    <lineage>
        <taxon>Bacteria</taxon>
        <taxon>Pseudomonadati</taxon>
        <taxon>Thermodesulfobacteriota</taxon>
        <taxon>Desulfobulbia</taxon>
        <taxon>Desulfobulbales</taxon>
        <taxon>Desulfobulbaceae</taxon>
        <taxon>Candidatus Electrothrix</taxon>
    </lineage>
</organism>
<name>A0AAU8LZM9_9BACT</name>
<dbReference type="EMBL" id="CP159373">
    <property type="protein sequence ID" value="XCN74416.1"/>
    <property type="molecule type" value="Genomic_DNA"/>
</dbReference>
<dbReference type="KEGG" id="eaj:Q3M24_06635"/>
<evidence type="ECO:0000313" key="1">
    <source>
        <dbReference type="EMBL" id="XCN74416.1"/>
    </source>
</evidence>
<sequence length="174" mass="19709">MMNSSTCGRPWKLPLTKIHGKIHNVEYKEQPFTKRRGLHLDVETGPQTYTVIHIYPERLTSLCPSVFHFRVGETLTVTGSEFFTGLKGMQQNICASTIATGEDEEEVLSIRDPQSGDLEQQLCCQQICENNCIGLPPMCGQICAMNCERRVMKAVFQNLPFTPSQDKQYRTATY</sequence>
<accession>A0AAU8LZM9</accession>